<feature type="coiled-coil region" evidence="1">
    <location>
        <begin position="49"/>
        <end position="94"/>
    </location>
</feature>
<sequence length="195" mass="21146">MLMTSVTVDLNRGADMTIGPIGNLGDTATAISEQATALAEQNALRTQQAREATDRQAQLTEQASQAQQSQQAVLDRLDERQAQLEAQQDAQQRADDIQAQLEAFGLQRAQLQDAILADQDLQATQEVIADQNTAGQPQSLDQTALNAFLNNNNTTVGTLQDAMDEFQQMEDATGMEVSEVTVTLTRTGAQVDNRL</sequence>
<dbReference type="Proteomes" id="UP001235712">
    <property type="component" value="Unassembled WGS sequence"/>
</dbReference>
<protein>
    <submittedName>
        <fullName evidence="2">Virulence-associated protein VapD</fullName>
    </submittedName>
</protein>
<evidence type="ECO:0000313" key="3">
    <source>
        <dbReference type="Proteomes" id="UP001235712"/>
    </source>
</evidence>
<keyword evidence="3" id="KW-1185">Reference proteome</keyword>
<reference evidence="2 3" key="1">
    <citation type="submission" date="2023-07" db="EMBL/GenBank/DDBJ databases">
        <title>Sequencing the genomes of 1000 actinobacteria strains.</title>
        <authorList>
            <person name="Klenk H.-P."/>
        </authorList>
    </citation>
    <scope>NUCLEOTIDE SEQUENCE [LARGE SCALE GENOMIC DNA]</scope>
    <source>
        <strain evidence="2 3">DSM 44388</strain>
    </source>
</reference>
<proteinExistence type="predicted"/>
<dbReference type="RefSeq" id="WP_307238960.1">
    <property type="nucleotide sequence ID" value="NZ_JAUSQZ010000001.1"/>
</dbReference>
<evidence type="ECO:0000256" key="1">
    <source>
        <dbReference type="SAM" id="Coils"/>
    </source>
</evidence>
<accession>A0ABT9NY03</accession>
<comment type="caution">
    <text evidence="2">The sequence shown here is derived from an EMBL/GenBank/DDBJ whole genome shotgun (WGS) entry which is preliminary data.</text>
</comment>
<organism evidence="2 3">
    <name type="scientific">Kineosporia succinea</name>
    <dbReference type="NCBI Taxonomy" id="84632"/>
    <lineage>
        <taxon>Bacteria</taxon>
        <taxon>Bacillati</taxon>
        <taxon>Actinomycetota</taxon>
        <taxon>Actinomycetes</taxon>
        <taxon>Kineosporiales</taxon>
        <taxon>Kineosporiaceae</taxon>
        <taxon>Kineosporia</taxon>
    </lineage>
</organism>
<gene>
    <name evidence="2" type="ORF">J2S57_001058</name>
</gene>
<keyword evidence="1" id="KW-0175">Coiled coil</keyword>
<evidence type="ECO:0000313" key="2">
    <source>
        <dbReference type="EMBL" id="MDP9825309.1"/>
    </source>
</evidence>
<name>A0ABT9NY03_9ACTN</name>
<dbReference type="EMBL" id="JAUSQZ010000001">
    <property type="protein sequence ID" value="MDP9825309.1"/>
    <property type="molecule type" value="Genomic_DNA"/>
</dbReference>